<keyword evidence="7" id="KW-0372">Hormone</keyword>
<evidence type="ECO:0000256" key="6">
    <source>
        <dbReference type="ARBA" id="ARBA00022685"/>
    </source>
</evidence>
<feature type="domain" description="Pro-opiomelanocortin N-terminal" evidence="12">
    <location>
        <begin position="200"/>
        <end position="244"/>
    </location>
</feature>
<feature type="domain" description="Opiodes neuropeptide" evidence="13">
    <location>
        <begin position="365"/>
        <end position="394"/>
    </location>
</feature>
<reference evidence="14 15" key="1">
    <citation type="submission" date="2021-07" db="EMBL/GenBank/DDBJ databases">
        <authorList>
            <person name="Palmer J.M."/>
        </authorList>
    </citation>
    <scope>NUCLEOTIDE SEQUENCE [LARGE SCALE GENOMIC DNA]</scope>
    <source>
        <strain evidence="14 15">AT_MEX2019</strain>
        <tissue evidence="14">Muscle</tissue>
    </source>
</reference>
<dbReference type="InterPro" id="IPR050878">
    <property type="entry name" value="POMC-derived_peptides"/>
</dbReference>
<comment type="function">
    <text evidence="1">Stimulates the adrenal glands to release cortisol.</text>
</comment>
<evidence type="ECO:0000256" key="1">
    <source>
        <dbReference type="ARBA" id="ARBA00002965"/>
    </source>
</evidence>
<name>A0ABU7CAP5_9TELE</name>
<dbReference type="InterPro" id="IPR013593">
    <property type="entry name" value="Melanocortin_N"/>
</dbReference>
<protein>
    <recommendedName>
        <fullName evidence="16">Met-enkephalin</fullName>
    </recommendedName>
</protein>
<evidence type="ECO:0000256" key="4">
    <source>
        <dbReference type="ARBA" id="ARBA00005832"/>
    </source>
</evidence>
<comment type="caution">
    <text evidence="14">The sequence shown here is derived from an EMBL/GenBank/DDBJ whole genome shotgun (WGS) entry which is preliminary data.</text>
</comment>
<comment type="subcellular location">
    <subcellularLocation>
        <location evidence="3">Secreted</location>
    </subcellularLocation>
</comment>
<dbReference type="Proteomes" id="UP001345963">
    <property type="component" value="Unassembled WGS sequence"/>
</dbReference>
<evidence type="ECO:0000259" key="11">
    <source>
        <dbReference type="SMART" id="SM01363"/>
    </source>
</evidence>
<dbReference type="PANTHER" id="PTHR11416:SF7">
    <property type="entry name" value="PRO-OPIOMELANOCORTIN"/>
    <property type="match status" value="1"/>
</dbReference>
<evidence type="ECO:0000256" key="5">
    <source>
        <dbReference type="ARBA" id="ARBA00022525"/>
    </source>
</evidence>
<evidence type="ECO:0008006" key="16">
    <source>
        <dbReference type="Google" id="ProtNLM"/>
    </source>
</evidence>
<keyword evidence="10" id="KW-0175">Coiled coil</keyword>
<comment type="function">
    <text evidence="2">Endogenous opiate.</text>
</comment>
<dbReference type="PANTHER" id="PTHR11416">
    <property type="entry name" value="PRO-OPIOMELANOCORTIN"/>
    <property type="match status" value="1"/>
</dbReference>
<dbReference type="EMBL" id="JAHUTI010088516">
    <property type="protein sequence ID" value="MED6259838.1"/>
    <property type="molecule type" value="Genomic_DNA"/>
</dbReference>
<evidence type="ECO:0000256" key="10">
    <source>
        <dbReference type="SAM" id="Coils"/>
    </source>
</evidence>
<gene>
    <name evidence="14" type="ORF">ATANTOWER_019139</name>
</gene>
<proteinExistence type="inferred from homology"/>
<keyword evidence="5" id="KW-0964">Secreted</keyword>
<comment type="similarity">
    <text evidence="4">Belongs to the POMC family.</text>
</comment>
<keyword evidence="8" id="KW-0732">Signal</keyword>
<keyword evidence="6" id="KW-0165">Cleavage on pair of basic residues</keyword>
<evidence type="ECO:0000313" key="15">
    <source>
        <dbReference type="Proteomes" id="UP001345963"/>
    </source>
</evidence>
<evidence type="ECO:0000256" key="8">
    <source>
        <dbReference type="ARBA" id="ARBA00022729"/>
    </source>
</evidence>
<sequence>MTIGVEVLDVLKVLDVLEMLDVLEVLDVLEGCFIISSTGSLESHDGDHVTAHGSAHSSVLRDLHQEIDRGPASRRELRVKLLLLHMKMRQLMKMPPGGLPATPPIHIPVRFKTEAAWKQRHLLMTRMKNIFSLLSLNIKVQKPLEASEEKRSDREVFIQNVENNTSNKRKKSSSKQWIMCSAWLLVAVVIVGGARGAVSQCWEHQSCQDLNTESSMMECIHACRSDLTAETPIIPGEAHLQPPPPPHPSEVSSFMISSPQAKRSYSMEHFRWGKPVGRKRRPVKVYTSNGVQEESAEVFPGEMRRRELTNELLAAAEAEEKAQEVMEEEASEEHQQLLGDLQEKKDGSYKMKHFRWSGPPAGKRYGGFMKSWEEGRQKPLVTLLKSIINKEEQM</sequence>
<dbReference type="InterPro" id="IPR001941">
    <property type="entry name" value="PMOC"/>
</dbReference>
<keyword evidence="9" id="KW-0257">Endorphin</keyword>
<evidence type="ECO:0000259" key="12">
    <source>
        <dbReference type="SMART" id="SM01364"/>
    </source>
</evidence>
<evidence type="ECO:0000313" key="14">
    <source>
        <dbReference type="EMBL" id="MED6259838.1"/>
    </source>
</evidence>
<organism evidence="14 15">
    <name type="scientific">Ataeniobius toweri</name>
    <dbReference type="NCBI Taxonomy" id="208326"/>
    <lineage>
        <taxon>Eukaryota</taxon>
        <taxon>Metazoa</taxon>
        <taxon>Chordata</taxon>
        <taxon>Craniata</taxon>
        <taxon>Vertebrata</taxon>
        <taxon>Euteleostomi</taxon>
        <taxon>Actinopterygii</taxon>
        <taxon>Neopterygii</taxon>
        <taxon>Teleostei</taxon>
        <taxon>Neoteleostei</taxon>
        <taxon>Acanthomorphata</taxon>
        <taxon>Ovalentaria</taxon>
        <taxon>Atherinomorphae</taxon>
        <taxon>Cyprinodontiformes</taxon>
        <taxon>Goodeidae</taxon>
        <taxon>Ataeniobius</taxon>
    </lineage>
</organism>
<feature type="coiled-coil region" evidence="10">
    <location>
        <begin position="305"/>
        <end position="336"/>
    </location>
</feature>
<dbReference type="SMART" id="SM01365">
    <property type="entry name" value="Op_neuropeptide"/>
    <property type="match status" value="1"/>
</dbReference>
<accession>A0ABU7CAP5</accession>
<evidence type="ECO:0000256" key="3">
    <source>
        <dbReference type="ARBA" id="ARBA00004613"/>
    </source>
</evidence>
<dbReference type="Pfam" id="PF08035">
    <property type="entry name" value="Op_neuropeptide"/>
    <property type="match status" value="1"/>
</dbReference>
<evidence type="ECO:0000256" key="9">
    <source>
        <dbReference type="ARBA" id="ARBA00023205"/>
    </source>
</evidence>
<dbReference type="PRINTS" id="PR00383">
    <property type="entry name" value="MELANOCORTIN"/>
</dbReference>
<evidence type="ECO:0000256" key="7">
    <source>
        <dbReference type="ARBA" id="ARBA00022702"/>
    </source>
</evidence>
<dbReference type="SMART" id="SM01363">
    <property type="entry name" value="ACTH_domain"/>
    <property type="match status" value="2"/>
</dbReference>
<keyword evidence="15" id="KW-1185">Reference proteome</keyword>
<dbReference type="Pfam" id="PF00976">
    <property type="entry name" value="ACTH_domain"/>
    <property type="match status" value="2"/>
</dbReference>
<feature type="domain" description="Pro-opiomelanocortin/corticotropin ACTH central region" evidence="11">
    <location>
        <begin position="264"/>
        <end position="303"/>
    </location>
</feature>
<evidence type="ECO:0000256" key="2">
    <source>
        <dbReference type="ARBA" id="ARBA00003192"/>
    </source>
</evidence>
<feature type="domain" description="Pro-opiomelanocortin/corticotropin ACTH central region" evidence="11">
    <location>
        <begin position="348"/>
        <end position="384"/>
    </location>
</feature>
<evidence type="ECO:0000259" key="13">
    <source>
        <dbReference type="SMART" id="SM01365"/>
    </source>
</evidence>
<dbReference type="SMART" id="SM01364">
    <property type="entry name" value="NPP"/>
    <property type="match status" value="1"/>
</dbReference>
<dbReference type="Pfam" id="PF08384">
    <property type="entry name" value="NPP"/>
    <property type="match status" value="1"/>
</dbReference>
<dbReference type="InterPro" id="IPR013531">
    <property type="entry name" value="Mcrtin_ACTH_cent"/>
</dbReference>
<dbReference type="InterPro" id="IPR013532">
    <property type="entry name" value="Opioid_neuropept"/>
</dbReference>